<reference evidence="4 5" key="1">
    <citation type="submission" date="2024-06" db="EMBL/GenBank/DDBJ databases">
        <title>Genomic Encyclopedia of Type Strains, Phase IV (KMG-IV): sequencing the most valuable type-strain genomes for metagenomic binning, comparative biology and taxonomic classification.</title>
        <authorList>
            <person name="Goeker M."/>
        </authorList>
    </citation>
    <scope>NUCLEOTIDE SEQUENCE [LARGE SCALE GENOMIC DNA]</scope>
    <source>
        <strain evidence="4 5">DSM 19261</strain>
    </source>
</reference>
<dbReference type="InterPro" id="IPR000249">
    <property type="entry name" value="BMC_dom"/>
</dbReference>
<proteinExistence type="predicted"/>
<evidence type="ECO:0000256" key="1">
    <source>
        <dbReference type="ARBA" id="ARBA00024322"/>
    </source>
</evidence>
<dbReference type="PROSITE" id="PS51931">
    <property type="entry name" value="BMC_CP"/>
    <property type="match status" value="1"/>
</dbReference>
<accession>A0ABV2FT95</accession>
<dbReference type="SUPFAM" id="SSF143414">
    <property type="entry name" value="CcmK-like"/>
    <property type="match status" value="1"/>
</dbReference>
<dbReference type="InterPro" id="IPR037233">
    <property type="entry name" value="CcmK-like_sf"/>
</dbReference>
<comment type="caution">
    <text evidence="4">The sequence shown here is derived from an EMBL/GenBank/DDBJ whole genome shotgun (WGS) entry which is preliminary data.</text>
</comment>
<name>A0ABV2FT95_9FIRM</name>
<dbReference type="PIRSF" id="PIRSF012296">
    <property type="entry name" value="EutS_PduU"/>
    <property type="match status" value="1"/>
</dbReference>
<dbReference type="Pfam" id="PF00936">
    <property type="entry name" value="BMC"/>
    <property type="match status" value="1"/>
</dbReference>
<gene>
    <name evidence="4" type="ORF">ABID13_000866</name>
</gene>
<protein>
    <submittedName>
        <fullName evidence="4">Ethanolamine utilization protein EutS</fullName>
    </submittedName>
</protein>
<dbReference type="Gene3D" id="3.30.70.1710">
    <property type="match status" value="1"/>
</dbReference>
<keyword evidence="5" id="KW-1185">Reference proteome</keyword>
<comment type="subcellular location">
    <subcellularLocation>
        <location evidence="1">Bacterial microcompartment</location>
    </subcellularLocation>
</comment>
<organism evidence="4 5">
    <name type="scientific">Enterocloster citroniae</name>
    <dbReference type="NCBI Taxonomy" id="358743"/>
    <lineage>
        <taxon>Bacteria</taxon>
        <taxon>Bacillati</taxon>
        <taxon>Bacillota</taxon>
        <taxon>Clostridia</taxon>
        <taxon>Lachnospirales</taxon>
        <taxon>Lachnospiraceae</taxon>
        <taxon>Enterocloster</taxon>
    </lineage>
</organism>
<sequence>MGKELTGMCLADNRDVRRVIEESVPGKQVTIAHVIASPVPEVYECLGIDALGAIGILTLSPFETAIIAADIAAKASNVQIGFLDRFTGSVVVTGDVESVDTALRAVNSTLSGLLGFNVAEITRT</sequence>
<keyword evidence="2" id="KW-1283">Bacterial microcompartment</keyword>
<dbReference type="InterPro" id="IPR044870">
    <property type="entry name" value="BMC_CP"/>
</dbReference>
<feature type="domain" description="BMC circularly permuted" evidence="3">
    <location>
        <begin position="18"/>
        <end position="116"/>
    </location>
</feature>
<dbReference type="InterPro" id="IPR009307">
    <property type="entry name" value="EutS/PduU/CutR"/>
</dbReference>
<dbReference type="SMART" id="SM00877">
    <property type="entry name" value="BMC"/>
    <property type="match status" value="1"/>
</dbReference>
<dbReference type="PANTHER" id="PTHR40449:SF2">
    <property type="entry name" value="BACTERIAL MICROCOMPARTMENT SHELL PROTEIN EUTS"/>
    <property type="match status" value="1"/>
</dbReference>
<evidence type="ECO:0000259" key="3">
    <source>
        <dbReference type="PROSITE" id="PS51931"/>
    </source>
</evidence>
<dbReference type="Proteomes" id="UP001549200">
    <property type="component" value="Unassembled WGS sequence"/>
</dbReference>
<dbReference type="PANTHER" id="PTHR40449">
    <property type="entry name" value="ETHANOLAMINE UTILIZATION PROTEIN EUTS"/>
    <property type="match status" value="1"/>
</dbReference>
<evidence type="ECO:0000256" key="2">
    <source>
        <dbReference type="ARBA" id="ARBA00024446"/>
    </source>
</evidence>
<evidence type="ECO:0000313" key="5">
    <source>
        <dbReference type="Proteomes" id="UP001549200"/>
    </source>
</evidence>
<dbReference type="EMBL" id="JBEPLZ010000003">
    <property type="protein sequence ID" value="MET3569243.1"/>
    <property type="molecule type" value="Genomic_DNA"/>
</dbReference>
<evidence type="ECO:0000313" key="4">
    <source>
        <dbReference type="EMBL" id="MET3569243.1"/>
    </source>
</evidence>